<name>A0ABT2YDZ3_9BURK</name>
<evidence type="ECO:0000313" key="1">
    <source>
        <dbReference type="EMBL" id="MCV2368252.1"/>
    </source>
</evidence>
<evidence type="ECO:0000313" key="2">
    <source>
        <dbReference type="Proteomes" id="UP001209701"/>
    </source>
</evidence>
<accession>A0ABT2YDZ3</accession>
<dbReference type="EMBL" id="JAJIRN010000004">
    <property type="protein sequence ID" value="MCV2368252.1"/>
    <property type="molecule type" value="Genomic_DNA"/>
</dbReference>
<keyword evidence="2" id="KW-1185">Reference proteome</keyword>
<reference evidence="1 2" key="1">
    <citation type="submission" date="2021-11" db="EMBL/GenBank/DDBJ databases">
        <authorList>
            <person name="Liang Q."/>
            <person name="Mou H."/>
            <person name="Liu Z."/>
        </authorList>
    </citation>
    <scope>NUCLEOTIDE SEQUENCE [LARGE SCALE GENOMIC DNA]</scope>
    <source>
        <strain evidence="1 2">CHU3</strain>
    </source>
</reference>
<dbReference type="Gene3D" id="3.40.50.2000">
    <property type="entry name" value="Glycogen Phosphorylase B"/>
    <property type="match status" value="1"/>
</dbReference>
<organism evidence="1 2">
    <name type="scientific">Roseateles oligotrophus</name>
    <dbReference type="NCBI Taxonomy" id="1769250"/>
    <lineage>
        <taxon>Bacteria</taxon>
        <taxon>Pseudomonadati</taxon>
        <taxon>Pseudomonadota</taxon>
        <taxon>Betaproteobacteria</taxon>
        <taxon>Burkholderiales</taxon>
        <taxon>Sphaerotilaceae</taxon>
        <taxon>Roseateles</taxon>
    </lineage>
</organism>
<sequence length="389" mass="43983">MKIVFVGHFAPLSQELEQASSVAGNQVQRQIFQDIRQQCGVEQAACFVMTPQAFWPRGAFIAPSRTEGAIEFIGYLNLPVLKHLIFALRLLMRLLVVRPQLCLQYNSYVFENIALLLFRLCRRGSALAIFIQDIHIESGKAQLSKSGLRALAERTSLVLSKRFDMIVPISSAIIDDFNFLPRKCFVFQGGITDFADQMMKGSEQRLEEVGVFAGALEPHNGIDILVDQWVACGIKQKLHVFGRGSLERHVRQVAMQSESIVFHGFQPERVVLAWQLRASWNFCLRYSLGLNEAYFFPSKLFNILCAPGSVVVNDFHAIPEDLRAHLCVVADDLSDLKSILTAAVEMISPDRIRNLHELMRSSHSWSSCIRKVIHTLRPDLSEEIRCPNQ</sequence>
<proteinExistence type="predicted"/>
<dbReference type="RefSeq" id="WP_263570862.1">
    <property type="nucleotide sequence ID" value="NZ_JAJIRN010000004.1"/>
</dbReference>
<gene>
    <name evidence="1" type="ORF">LNV07_09110</name>
</gene>
<protein>
    <recommendedName>
        <fullName evidence="3">Glycosyltransferase involved in cell wall biosynthesis</fullName>
    </recommendedName>
</protein>
<evidence type="ECO:0008006" key="3">
    <source>
        <dbReference type="Google" id="ProtNLM"/>
    </source>
</evidence>
<dbReference type="Proteomes" id="UP001209701">
    <property type="component" value="Unassembled WGS sequence"/>
</dbReference>
<dbReference type="SUPFAM" id="SSF53756">
    <property type="entry name" value="UDP-Glycosyltransferase/glycogen phosphorylase"/>
    <property type="match status" value="1"/>
</dbReference>
<comment type="caution">
    <text evidence="1">The sequence shown here is derived from an EMBL/GenBank/DDBJ whole genome shotgun (WGS) entry which is preliminary data.</text>
</comment>